<reference evidence="1 3" key="2">
    <citation type="submission" date="2018-12" db="EMBL/GenBank/DDBJ databases">
        <title>Streptomyces griseoviridis F1-27 complete genome.</title>
        <authorList>
            <person name="Mariita R.M."/>
            <person name="Sello J.K."/>
        </authorList>
    </citation>
    <scope>NUCLEOTIDE SEQUENCE [LARGE SCALE GENOMIC DNA]</scope>
    <source>
        <strain evidence="1 3">F1-27</strain>
    </source>
</reference>
<accession>A0A3S9ZII9</accession>
<protein>
    <submittedName>
        <fullName evidence="1">Uncharacterized protein</fullName>
    </submittedName>
</protein>
<evidence type="ECO:0000313" key="4">
    <source>
        <dbReference type="Proteomes" id="UP000501753"/>
    </source>
</evidence>
<dbReference type="RefSeq" id="WP_127180348.1">
    <property type="nucleotide sequence ID" value="NZ_CP029078.1"/>
</dbReference>
<gene>
    <name evidence="2" type="ORF">DDJ31_11790</name>
    <name evidence="1" type="ORF">ELQ87_27475</name>
</gene>
<dbReference type="EMBL" id="CP034687">
    <property type="protein sequence ID" value="AZS87554.1"/>
    <property type="molecule type" value="Genomic_DNA"/>
</dbReference>
<evidence type="ECO:0000313" key="1">
    <source>
        <dbReference type="EMBL" id="AZS87554.1"/>
    </source>
</evidence>
<dbReference type="AlphaFoldDB" id="A0A3S9ZII9"/>
<dbReference type="EMBL" id="CP029078">
    <property type="protein sequence ID" value="QCN85602.1"/>
    <property type="molecule type" value="Genomic_DNA"/>
</dbReference>
<sequence length="114" mass="12270">MGETTTSTHVLGGLALLDVPAPDRLTDQQRAGARCVFSGIPLTTTGAVDLGRRDTVRAGQPVTWYPRAHRGEIPRAALAALYAHAPGCEPCRDEATIDDCPTGAALRRLMREYR</sequence>
<keyword evidence="4" id="KW-1185">Reference proteome</keyword>
<dbReference type="OrthoDB" id="4260134at2"/>
<proteinExistence type="predicted"/>
<dbReference type="KEGG" id="sgd:ELQ87_27475"/>
<name>A0A3S9ZII9_STRGD</name>
<dbReference type="Proteomes" id="UP000501753">
    <property type="component" value="Chromosome"/>
</dbReference>
<reference evidence="2 4" key="1">
    <citation type="submission" date="2018-04" db="EMBL/GenBank/DDBJ databases">
        <title>Complete genome sequences of Streptomyces griseoviridis K61 and characterization of antagonistic properties of biological control agents.</title>
        <authorList>
            <person name="Mariita R.M."/>
            <person name="Sello J.K."/>
        </authorList>
    </citation>
    <scope>NUCLEOTIDE SEQUENCE [LARGE SCALE GENOMIC DNA]</scope>
    <source>
        <strain evidence="2 4">K61</strain>
    </source>
</reference>
<organism evidence="1 3">
    <name type="scientific">Streptomyces griseoviridis</name>
    <dbReference type="NCBI Taxonomy" id="45398"/>
    <lineage>
        <taxon>Bacteria</taxon>
        <taxon>Bacillati</taxon>
        <taxon>Actinomycetota</taxon>
        <taxon>Actinomycetes</taxon>
        <taxon>Kitasatosporales</taxon>
        <taxon>Streptomycetaceae</taxon>
        <taxon>Streptomyces</taxon>
    </lineage>
</organism>
<evidence type="ECO:0000313" key="3">
    <source>
        <dbReference type="Proteomes" id="UP000271291"/>
    </source>
</evidence>
<evidence type="ECO:0000313" key="2">
    <source>
        <dbReference type="EMBL" id="QCN85602.1"/>
    </source>
</evidence>
<dbReference type="Proteomes" id="UP000271291">
    <property type="component" value="Chromosome"/>
</dbReference>